<sequence length="248" mass="26747">MHSSFGSARAVLGGMGILCIAGLIGTYPHPDYRPGVMTILVAVGMLPSLVTIVALVRGGTYAQRVVPRLVRLPLCWAVVALPIALVMGLNVHIFPVMFALPLQLALLPLLVATREPGSILVLQRIVRIGLAVMAITWLVASAAFAGFVRLEAGRVADGAPYCLSAPIPGQVYRNSVLPQELDILLLQRIMAFPSRSDSARYRLQLNVPGATIEEWHFSFRSVAFEPSGDTVHCGNKLRRPAKRPGQTP</sequence>
<keyword evidence="2" id="KW-1133">Transmembrane helix</keyword>
<gene>
    <name evidence="3" type="ORF">GB928_004455</name>
</gene>
<keyword evidence="2" id="KW-0472">Membrane</keyword>
<evidence type="ECO:0000256" key="2">
    <source>
        <dbReference type="SAM" id="Phobius"/>
    </source>
</evidence>
<organism evidence="3 4">
    <name type="scientific">Shinella curvata</name>
    <dbReference type="NCBI Taxonomy" id="1817964"/>
    <lineage>
        <taxon>Bacteria</taxon>
        <taxon>Pseudomonadati</taxon>
        <taxon>Pseudomonadota</taxon>
        <taxon>Alphaproteobacteria</taxon>
        <taxon>Hyphomicrobiales</taxon>
        <taxon>Rhizobiaceae</taxon>
        <taxon>Shinella</taxon>
    </lineage>
</organism>
<proteinExistence type="predicted"/>
<feature type="transmembrane region" description="Helical" evidence="2">
    <location>
        <begin position="125"/>
        <end position="148"/>
    </location>
</feature>
<protein>
    <submittedName>
        <fullName evidence="3">Uncharacterized protein</fullName>
    </submittedName>
</protein>
<keyword evidence="4" id="KW-1185">Reference proteome</keyword>
<comment type="caution">
    <text evidence="3">The sequence shown here is derived from an EMBL/GenBank/DDBJ whole genome shotgun (WGS) entry which is preliminary data.</text>
</comment>
<dbReference type="RefSeq" id="WP_244762112.1">
    <property type="nucleotide sequence ID" value="NZ_JALJCJ010000004.1"/>
</dbReference>
<dbReference type="Proteomes" id="UP001177080">
    <property type="component" value="Unassembled WGS sequence"/>
</dbReference>
<dbReference type="EMBL" id="WHSC02000002">
    <property type="protein sequence ID" value="MDO6120428.1"/>
    <property type="molecule type" value="Genomic_DNA"/>
</dbReference>
<evidence type="ECO:0000313" key="3">
    <source>
        <dbReference type="EMBL" id="MDO6120428.1"/>
    </source>
</evidence>
<accession>A0ABT8X9X9</accession>
<evidence type="ECO:0000313" key="4">
    <source>
        <dbReference type="Proteomes" id="UP001177080"/>
    </source>
</evidence>
<keyword evidence="2" id="KW-0812">Transmembrane</keyword>
<feature type="region of interest" description="Disordered" evidence="1">
    <location>
        <begin position="228"/>
        <end position="248"/>
    </location>
</feature>
<reference evidence="3" key="1">
    <citation type="submission" date="2022-04" db="EMBL/GenBank/DDBJ databases">
        <title>Shinella lacus sp. nov., a novel member of the genus Shinella from water.</title>
        <authorList>
            <person name="Deng Y."/>
        </authorList>
    </citation>
    <scope>NUCLEOTIDE SEQUENCE</scope>
    <source>
        <strain evidence="3">JCM 31239</strain>
    </source>
</reference>
<name>A0ABT8X9X9_9HYPH</name>
<feature type="transmembrane region" description="Helical" evidence="2">
    <location>
        <begin position="68"/>
        <end position="87"/>
    </location>
</feature>
<feature type="transmembrane region" description="Helical" evidence="2">
    <location>
        <begin position="35"/>
        <end position="56"/>
    </location>
</feature>
<evidence type="ECO:0000256" key="1">
    <source>
        <dbReference type="SAM" id="MobiDB-lite"/>
    </source>
</evidence>
<feature type="transmembrane region" description="Helical" evidence="2">
    <location>
        <begin position="12"/>
        <end position="29"/>
    </location>
</feature>